<feature type="domain" description="GST N-terminal" evidence="1">
    <location>
        <begin position="3"/>
        <end position="90"/>
    </location>
</feature>
<dbReference type="EMBL" id="JACRAF010000019">
    <property type="protein sequence ID" value="MBI4921386.1"/>
    <property type="molecule type" value="Genomic_DNA"/>
</dbReference>
<dbReference type="PROSITE" id="PS50405">
    <property type="entry name" value="GST_CTER"/>
    <property type="match status" value="1"/>
</dbReference>
<evidence type="ECO:0000259" key="2">
    <source>
        <dbReference type="PROSITE" id="PS50405"/>
    </source>
</evidence>
<proteinExistence type="predicted"/>
<dbReference type="SUPFAM" id="SSF52833">
    <property type="entry name" value="Thioredoxin-like"/>
    <property type="match status" value="1"/>
</dbReference>
<dbReference type="Gene3D" id="1.20.1050.10">
    <property type="match status" value="1"/>
</dbReference>
<dbReference type="SFLD" id="SFLDG00358">
    <property type="entry name" value="Main_(cytGST)"/>
    <property type="match status" value="1"/>
</dbReference>
<gene>
    <name evidence="3" type="ORF">HY834_06515</name>
</gene>
<name>A0A933L2Q0_9HYPH</name>
<evidence type="ECO:0000259" key="1">
    <source>
        <dbReference type="PROSITE" id="PS50404"/>
    </source>
</evidence>
<dbReference type="Pfam" id="PF13417">
    <property type="entry name" value="GST_N_3"/>
    <property type="match status" value="1"/>
</dbReference>
<dbReference type="Gene3D" id="3.40.30.10">
    <property type="entry name" value="Glutaredoxin"/>
    <property type="match status" value="1"/>
</dbReference>
<dbReference type="PANTHER" id="PTHR44051">
    <property type="entry name" value="GLUTATHIONE S-TRANSFERASE-RELATED"/>
    <property type="match status" value="1"/>
</dbReference>
<dbReference type="SUPFAM" id="SSF47616">
    <property type="entry name" value="GST C-terminal domain-like"/>
    <property type="match status" value="1"/>
</dbReference>
<sequence length="236" mass="26497">MISQPIALYYFGSPNSRKVTIMLEELGVPYSIVPISMSRKDQYRLDYSALSPNNKMPVIVDPEGPDGRPISVFESGAILKYLAEKHGRFYGASWAERVKIDEWLFWQVGGFGPLLGQNEHFTGGAPEPIPYAIKRFVDETRRLYGVLEGQLTRQRQDGVDFVAGSGLSIADFAIFGWARKWKELGMGEDEFPEVYRWRDAINTRPAVQRALAIAVPKPVPDPGETLATHLKLLGLR</sequence>
<dbReference type="InterPro" id="IPR040079">
    <property type="entry name" value="Glutathione_S-Trfase"/>
</dbReference>
<dbReference type="CDD" id="cd03048">
    <property type="entry name" value="GST_N_Ure2p_like"/>
    <property type="match status" value="1"/>
</dbReference>
<dbReference type="InterPro" id="IPR004045">
    <property type="entry name" value="Glutathione_S-Trfase_N"/>
</dbReference>
<protein>
    <submittedName>
        <fullName evidence="3">Glutathione S-transferase N-terminal domain-containing protein</fullName>
    </submittedName>
</protein>
<evidence type="ECO:0000313" key="3">
    <source>
        <dbReference type="EMBL" id="MBI4921386.1"/>
    </source>
</evidence>
<dbReference type="InterPro" id="IPR036282">
    <property type="entry name" value="Glutathione-S-Trfase_C_sf"/>
</dbReference>
<feature type="domain" description="GST C-terminal" evidence="2">
    <location>
        <begin position="93"/>
        <end position="222"/>
    </location>
</feature>
<dbReference type="SFLD" id="SFLDG01151">
    <property type="entry name" value="Main.2:_Nu-like"/>
    <property type="match status" value="1"/>
</dbReference>
<comment type="caution">
    <text evidence="3">The sequence shown here is derived from an EMBL/GenBank/DDBJ whole genome shotgun (WGS) entry which is preliminary data.</text>
</comment>
<dbReference type="PANTHER" id="PTHR44051:SF19">
    <property type="entry name" value="DISULFIDE-BOND OXIDOREDUCTASE YFCG"/>
    <property type="match status" value="1"/>
</dbReference>
<dbReference type="SFLD" id="SFLDS00019">
    <property type="entry name" value="Glutathione_Transferase_(cytos"/>
    <property type="match status" value="1"/>
</dbReference>
<organism evidence="3 4">
    <name type="scientific">Devosia nanyangense</name>
    <dbReference type="NCBI Taxonomy" id="1228055"/>
    <lineage>
        <taxon>Bacteria</taxon>
        <taxon>Pseudomonadati</taxon>
        <taxon>Pseudomonadota</taxon>
        <taxon>Alphaproteobacteria</taxon>
        <taxon>Hyphomicrobiales</taxon>
        <taxon>Devosiaceae</taxon>
        <taxon>Devosia</taxon>
    </lineage>
</organism>
<dbReference type="InterPro" id="IPR036249">
    <property type="entry name" value="Thioredoxin-like_sf"/>
</dbReference>
<accession>A0A933L2Q0</accession>
<evidence type="ECO:0000313" key="4">
    <source>
        <dbReference type="Proteomes" id="UP000782610"/>
    </source>
</evidence>
<dbReference type="InterPro" id="IPR010987">
    <property type="entry name" value="Glutathione-S-Trfase_C-like"/>
</dbReference>
<dbReference type="InterPro" id="IPR004046">
    <property type="entry name" value="GST_C"/>
</dbReference>
<dbReference type="PROSITE" id="PS50404">
    <property type="entry name" value="GST_NTER"/>
    <property type="match status" value="1"/>
</dbReference>
<dbReference type="Proteomes" id="UP000782610">
    <property type="component" value="Unassembled WGS sequence"/>
</dbReference>
<reference evidence="3" key="1">
    <citation type="submission" date="2020-07" db="EMBL/GenBank/DDBJ databases">
        <title>Huge and variable diversity of episymbiotic CPR bacteria and DPANN archaea in groundwater ecosystems.</title>
        <authorList>
            <person name="He C.Y."/>
            <person name="Keren R."/>
            <person name="Whittaker M."/>
            <person name="Farag I.F."/>
            <person name="Doudna J."/>
            <person name="Cate J.H.D."/>
            <person name="Banfield J.F."/>
        </authorList>
    </citation>
    <scope>NUCLEOTIDE SEQUENCE</scope>
    <source>
        <strain evidence="3">NC_groundwater_1586_Pr3_B-0.1um_66_15</strain>
    </source>
</reference>
<dbReference type="Pfam" id="PF00043">
    <property type="entry name" value="GST_C"/>
    <property type="match status" value="1"/>
</dbReference>
<dbReference type="AlphaFoldDB" id="A0A933L2Q0"/>